<dbReference type="InterPro" id="IPR000535">
    <property type="entry name" value="MSP_dom"/>
</dbReference>
<dbReference type="PROSITE" id="PS50202">
    <property type="entry name" value="MSP"/>
    <property type="match status" value="1"/>
</dbReference>
<dbReference type="Proteomes" id="UP001303046">
    <property type="component" value="Unassembled WGS sequence"/>
</dbReference>
<reference evidence="3 4" key="1">
    <citation type="submission" date="2023-08" db="EMBL/GenBank/DDBJ databases">
        <title>A Necator americanus chromosomal reference genome.</title>
        <authorList>
            <person name="Ilik V."/>
            <person name="Petrzelkova K.J."/>
            <person name="Pardy F."/>
            <person name="Fuh T."/>
            <person name="Niatou-Singa F.S."/>
            <person name="Gouil Q."/>
            <person name="Baker L."/>
            <person name="Ritchie M.E."/>
            <person name="Jex A.R."/>
            <person name="Gazzola D."/>
            <person name="Li H."/>
            <person name="Toshio Fujiwara R."/>
            <person name="Zhan B."/>
            <person name="Aroian R.V."/>
            <person name="Pafco B."/>
            <person name="Schwarz E.M."/>
        </authorList>
    </citation>
    <scope>NUCLEOTIDE SEQUENCE [LARGE SCALE GENOMIC DNA]</scope>
    <source>
        <strain evidence="3 4">Aroian</strain>
        <tissue evidence="3">Whole animal</tissue>
    </source>
</reference>
<keyword evidence="1" id="KW-0206">Cytoskeleton</keyword>
<proteinExistence type="predicted"/>
<evidence type="ECO:0000313" key="3">
    <source>
        <dbReference type="EMBL" id="KAK6745296.1"/>
    </source>
</evidence>
<comment type="caution">
    <text evidence="3">The sequence shown here is derived from an EMBL/GenBank/DDBJ whole genome shotgun (WGS) entry which is preliminary data.</text>
</comment>
<dbReference type="InterPro" id="IPR013783">
    <property type="entry name" value="Ig-like_fold"/>
</dbReference>
<dbReference type="PANTHER" id="PTHR22947:SF15">
    <property type="entry name" value="MAJOR SPERM PROTEIN"/>
    <property type="match status" value="1"/>
</dbReference>
<organism evidence="3 4">
    <name type="scientific">Necator americanus</name>
    <name type="common">Human hookworm</name>
    <dbReference type="NCBI Taxonomy" id="51031"/>
    <lineage>
        <taxon>Eukaryota</taxon>
        <taxon>Metazoa</taxon>
        <taxon>Ecdysozoa</taxon>
        <taxon>Nematoda</taxon>
        <taxon>Chromadorea</taxon>
        <taxon>Rhabditida</taxon>
        <taxon>Rhabditina</taxon>
        <taxon>Rhabditomorpha</taxon>
        <taxon>Strongyloidea</taxon>
        <taxon>Ancylostomatidae</taxon>
        <taxon>Bunostominae</taxon>
        <taxon>Necator</taxon>
    </lineage>
</organism>
<gene>
    <name evidence="3" type="primary">Necator_chrIII.g12569</name>
    <name evidence="3" type="ORF">RB195_011803</name>
</gene>
<keyword evidence="4" id="KW-1185">Reference proteome</keyword>
<comment type="function">
    <text evidence="1">Central component in molecular interactions underlying sperm crawling. Forms an extensive filament system that extends from sperm villipoda, along the leading edge of the pseudopod.</text>
</comment>
<evidence type="ECO:0000259" key="2">
    <source>
        <dbReference type="PROSITE" id="PS50202"/>
    </source>
</evidence>
<keyword evidence="1" id="KW-0963">Cytoplasm</keyword>
<evidence type="ECO:0000256" key="1">
    <source>
        <dbReference type="RuleBase" id="RU003425"/>
    </source>
</evidence>
<dbReference type="Gene3D" id="2.60.40.10">
    <property type="entry name" value="Immunoglobulins"/>
    <property type="match status" value="1"/>
</dbReference>
<sequence length="213" mass="24005">MKTIVTQCLEVIRGNVAVATLGCDRGALDWFRGSYSRWKNYHCQRLVYYRDIVLPILNTRSILAVTAQMDAPSAKSDKEKPEKNLSVDPDCAYFNVTGGKSDHMLVNIGEKRLAVRIRSSNNNLYRVSPNSMFIEPGQCQNLVVVRSAGPARSDKLILQFLPCEKETEDCKEFFRQAEKLGIKPDTVRISLKMVGDQGYRVIPSREVTEDAIS</sequence>
<evidence type="ECO:0000313" key="4">
    <source>
        <dbReference type="Proteomes" id="UP001303046"/>
    </source>
</evidence>
<dbReference type="SUPFAM" id="SSF49354">
    <property type="entry name" value="PapD-like"/>
    <property type="match status" value="1"/>
</dbReference>
<dbReference type="Pfam" id="PF00635">
    <property type="entry name" value="Motile_Sperm"/>
    <property type="match status" value="1"/>
</dbReference>
<dbReference type="InterPro" id="IPR051774">
    <property type="entry name" value="Sperm-specific_class_P"/>
</dbReference>
<dbReference type="PANTHER" id="PTHR22947">
    <property type="entry name" value="MAJOR SPERM PROTEIN"/>
    <property type="match status" value="1"/>
</dbReference>
<dbReference type="EMBL" id="JAVFWL010000003">
    <property type="protein sequence ID" value="KAK6745296.1"/>
    <property type="molecule type" value="Genomic_DNA"/>
</dbReference>
<feature type="domain" description="MSP" evidence="2">
    <location>
        <begin position="84"/>
        <end position="192"/>
    </location>
</feature>
<dbReference type="InterPro" id="IPR008962">
    <property type="entry name" value="PapD-like_sf"/>
</dbReference>
<protein>
    <recommendedName>
        <fullName evidence="1">Major sperm protein</fullName>
    </recommendedName>
</protein>
<name>A0ABR1D430_NECAM</name>
<accession>A0ABR1D430</accession>